<evidence type="ECO:0000256" key="7">
    <source>
        <dbReference type="ARBA" id="ARBA00062000"/>
    </source>
</evidence>
<dbReference type="Pfam" id="PF00333">
    <property type="entry name" value="Ribosomal_S5"/>
    <property type="match status" value="1"/>
</dbReference>
<dbReference type="GO" id="GO:0042254">
    <property type="term" value="P:ribosome biogenesis"/>
    <property type="evidence" value="ECO:0007669"/>
    <property type="project" value="UniProtKB-ARBA"/>
</dbReference>
<evidence type="ECO:0000256" key="9">
    <source>
        <dbReference type="RuleBase" id="RU003823"/>
    </source>
</evidence>
<keyword evidence="3 8" id="KW-0694">RNA-binding</keyword>
<dbReference type="Proteomes" id="UP000019265">
    <property type="component" value="Chromosome"/>
</dbReference>
<dbReference type="KEGG" id="ssab:SSABA_v1c07400"/>
<keyword evidence="5 8" id="KW-0687">Ribonucleoprotein</keyword>
<sequence>MSTEDNKIVEVNSAESTKPAEKTFAPRPNNRPGSKFSNNGEKKPFNKDGRKPFDKNNRRFEKEKDPYEEKVVKINRVTKVTKGGRRFRFAAVVVIGDRKGRVGLGTGKANEVPDAIKKAVKEAKKSLIRVSLSGTTVPHETIGNYGAGKVLIKPAKKGTGVIAGGPARAVIELAGVHDVYAKSLGSNTPINMIRATIEGLKSMQTPESIARLRSNSKPDQRHTSPVEVSQNVDSQVVV</sequence>
<dbReference type="PANTHER" id="PTHR48277:SF1">
    <property type="entry name" value="MITOCHONDRIAL RIBOSOMAL PROTEIN S5"/>
    <property type="match status" value="1"/>
</dbReference>
<dbReference type="OrthoDB" id="9809045at2"/>
<dbReference type="InterPro" id="IPR020568">
    <property type="entry name" value="Ribosomal_Su5_D2-typ_SF"/>
</dbReference>
<feature type="domain" description="S5 DRBM" evidence="11">
    <location>
        <begin position="67"/>
        <end position="130"/>
    </location>
</feature>
<dbReference type="GO" id="GO:0005737">
    <property type="term" value="C:cytoplasm"/>
    <property type="evidence" value="ECO:0007669"/>
    <property type="project" value="UniProtKB-ARBA"/>
</dbReference>
<name>W6AAR2_9MOLU</name>
<dbReference type="eggNOG" id="COG0098">
    <property type="taxonomic scope" value="Bacteria"/>
</dbReference>
<comment type="similarity">
    <text evidence="1 8 9">Belongs to the universal ribosomal protein uS5 family.</text>
</comment>
<dbReference type="GO" id="GO:0006412">
    <property type="term" value="P:translation"/>
    <property type="evidence" value="ECO:0007669"/>
    <property type="project" value="UniProtKB-UniRule"/>
</dbReference>
<evidence type="ECO:0000256" key="4">
    <source>
        <dbReference type="ARBA" id="ARBA00022980"/>
    </source>
</evidence>
<dbReference type="PROSITE" id="PS00585">
    <property type="entry name" value="RIBOSOMAL_S5"/>
    <property type="match status" value="1"/>
</dbReference>
<dbReference type="SUPFAM" id="SSF54211">
    <property type="entry name" value="Ribosomal protein S5 domain 2-like"/>
    <property type="match status" value="1"/>
</dbReference>
<dbReference type="HOGENOM" id="CLU_065898_2_1_14"/>
<evidence type="ECO:0000256" key="10">
    <source>
        <dbReference type="SAM" id="MobiDB-lite"/>
    </source>
</evidence>
<comment type="function">
    <text evidence="8">With S4 and S12 plays an important role in translational accuracy.</text>
</comment>
<keyword evidence="13" id="KW-1185">Reference proteome</keyword>
<comment type="subunit">
    <text evidence="7 8">Part of the 30S ribosomal subunit. Contacts proteins S4 and S8.</text>
</comment>
<dbReference type="PATRIC" id="fig|1276257.3.peg.752"/>
<dbReference type="PROSITE" id="PS50881">
    <property type="entry name" value="S5_DSRBD"/>
    <property type="match status" value="1"/>
</dbReference>
<dbReference type="GO" id="GO:0003735">
    <property type="term" value="F:structural constituent of ribosome"/>
    <property type="evidence" value="ECO:0007669"/>
    <property type="project" value="UniProtKB-UniRule"/>
</dbReference>
<dbReference type="InterPro" id="IPR013810">
    <property type="entry name" value="Ribosomal_uS5_N"/>
</dbReference>
<dbReference type="AlphaFoldDB" id="W6AAR2"/>
<dbReference type="RefSeq" id="WP_025251280.1">
    <property type="nucleotide sequence ID" value="NZ_CP006934.1"/>
</dbReference>
<dbReference type="HAMAP" id="MF_01307_B">
    <property type="entry name" value="Ribosomal_uS5_B"/>
    <property type="match status" value="1"/>
</dbReference>
<feature type="compositionally biased region" description="Polar residues" evidence="10">
    <location>
        <begin position="226"/>
        <end position="238"/>
    </location>
</feature>
<keyword evidence="2 8" id="KW-0699">rRNA-binding</keyword>
<evidence type="ECO:0000256" key="2">
    <source>
        <dbReference type="ARBA" id="ARBA00022730"/>
    </source>
</evidence>
<reference evidence="12 13" key="1">
    <citation type="journal article" date="2014" name="Genome Biol. Evol.">
        <title>Molecular evolution of the substrate utilization strategies and putative virulence factors in mosquito-associated Spiroplasma species.</title>
        <authorList>
            <person name="Chang T.H."/>
            <person name="Lo W.S."/>
            <person name="Ku C."/>
            <person name="Chen L.L."/>
            <person name="Kuo C.H."/>
        </authorList>
    </citation>
    <scope>NUCLEOTIDE SEQUENCE [LARGE SCALE GENOMIC DNA]</scope>
    <source>
        <strain evidence="12">Ar-1343</strain>
    </source>
</reference>
<dbReference type="InterPro" id="IPR000851">
    <property type="entry name" value="Ribosomal_uS5"/>
</dbReference>
<evidence type="ECO:0000256" key="6">
    <source>
        <dbReference type="ARBA" id="ARBA00035255"/>
    </source>
</evidence>
<proteinExistence type="inferred from homology"/>
<dbReference type="Gene3D" id="3.30.160.20">
    <property type="match status" value="1"/>
</dbReference>
<gene>
    <name evidence="8 12" type="primary">rpsE</name>
    <name evidence="12" type="ORF">SSABA_v1c07400</name>
</gene>
<dbReference type="FunFam" id="3.30.160.20:FF:000001">
    <property type="entry name" value="30S ribosomal protein S5"/>
    <property type="match status" value="1"/>
</dbReference>
<dbReference type="NCBIfam" id="TIGR01021">
    <property type="entry name" value="rpsE_bact"/>
    <property type="match status" value="1"/>
</dbReference>
<dbReference type="STRING" id="1276257.SSABA_v1c07400"/>
<evidence type="ECO:0000256" key="5">
    <source>
        <dbReference type="ARBA" id="ARBA00023274"/>
    </source>
</evidence>
<comment type="function">
    <text evidence="8">Located at the back of the 30S subunit body where it stabilizes the conformation of the head with respect to the body.</text>
</comment>
<dbReference type="FunFam" id="3.30.230.10:FF:000002">
    <property type="entry name" value="30S ribosomal protein S5"/>
    <property type="match status" value="1"/>
</dbReference>
<dbReference type="PANTHER" id="PTHR48277">
    <property type="entry name" value="MITOCHONDRIAL RIBOSOMAL PROTEIN S5"/>
    <property type="match status" value="1"/>
</dbReference>
<keyword evidence="4 8" id="KW-0689">Ribosomal protein</keyword>
<protein>
    <recommendedName>
        <fullName evidence="6 8">Small ribosomal subunit protein uS5</fullName>
    </recommendedName>
</protein>
<dbReference type="Pfam" id="PF03719">
    <property type="entry name" value="Ribosomal_S5_C"/>
    <property type="match status" value="1"/>
</dbReference>
<dbReference type="EMBL" id="CP006934">
    <property type="protein sequence ID" value="AHI54142.1"/>
    <property type="molecule type" value="Genomic_DNA"/>
</dbReference>
<dbReference type="InterPro" id="IPR005712">
    <property type="entry name" value="Ribosomal_uS5_bac-type"/>
</dbReference>
<dbReference type="InterPro" id="IPR018192">
    <property type="entry name" value="Ribosomal_uS5_N_CS"/>
</dbReference>
<dbReference type="InterPro" id="IPR014721">
    <property type="entry name" value="Ribsml_uS5_D2-typ_fold_subgr"/>
</dbReference>
<evidence type="ECO:0000313" key="13">
    <source>
        <dbReference type="Proteomes" id="UP000019265"/>
    </source>
</evidence>
<feature type="region of interest" description="Disordered" evidence="10">
    <location>
        <begin position="1"/>
        <end position="65"/>
    </location>
</feature>
<dbReference type="GO" id="GO:0015935">
    <property type="term" value="C:small ribosomal subunit"/>
    <property type="evidence" value="ECO:0007669"/>
    <property type="project" value="InterPro"/>
</dbReference>
<evidence type="ECO:0000256" key="1">
    <source>
        <dbReference type="ARBA" id="ARBA00008945"/>
    </source>
</evidence>
<comment type="domain">
    <text evidence="8">The N-terminal domain interacts with the head of the 30S subunit; the C-terminal domain interacts with the body and contacts protein S4. The interaction surface between S4 and S5 is involved in control of translational fidelity.</text>
</comment>
<dbReference type="GO" id="GO:0019843">
    <property type="term" value="F:rRNA binding"/>
    <property type="evidence" value="ECO:0007669"/>
    <property type="project" value="UniProtKB-UniRule"/>
</dbReference>
<feature type="region of interest" description="Disordered" evidence="10">
    <location>
        <begin position="212"/>
        <end position="238"/>
    </location>
</feature>
<evidence type="ECO:0000256" key="8">
    <source>
        <dbReference type="HAMAP-Rule" id="MF_01307"/>
    </source>
</evidence>
<evidence type="ECO:0000259" key="11">
    <source>
        <dbReference type="PROSITE" id="PS50881"/>
    </source>
</evidence>
<accession>W6AAR2</accession>
<organism evidence="12 13">
    <name type="scientific">Spiroplasma sabaudiense Ar-1343</name>
    <dbReference type="NCBI Taxonomy" id="1276257"/>
    <lineage>
        <taxon>Bacteria</taxon>
        <taxon>Bacillati</taxon>
        <taxon>Mycoplasmatota</taxon>
        <taxon>Mollicutes</taxon>
        <taxon>Entomoplasmatales</taxon>
        <taxon>Spiroplasmataceae</taxon>
        <taxon>Spiroplasma</taxon>
    </lineage>
</organism>
<evidence type="ECO:0000256" key="3">
    <source>
        <dbReference type="ARBA" id="ARBA00022884"/>
    </source>
</evidence>
<dbReference type="Gene3D" id="3.30.230.10">
    <property type="match status" value="1"/>
</dbReference>
<feature type="compositionally biased region" description="Basic and acidic residues" evidence="10">
    <location>
        <begin position="40"/>
        <end position="65"/>
    </location>
</feature>
<dbReference type="SUPFAM" id="SSF54768">
    <property type="entry name" value="dsRNA-binding domain-like"/>
    <property type="match status" value="1"/>
</dbReference>
<dbReference type="InterPro" id="IPR005324">
    <property type="entry name" value="Ribosomal_uS5_C"/>
</dbReference>
<evidence type="ECO:0000313" key="12">
    <source>
        <dbReference type="EMBL" id="AHI54142.1"/>
    </source>
</evidence>